<proteinExistence type="predicted"/>
<name>A0ABV0XG98_9TELE</name>
<dbReference type="Proteomes" id="UP001469553">
    <property type="component" value="Unassembled WGS sequence"/>
</dbReference>
<dbReference type="EMBL" id="JAHRIP010001609">
    <property type="protein sequence ID" value="MEQ2280428.1"/>
    <property type="molecule type" value="Genomic_DNA"/>
</dbReference>
<evidence type="ECO:0000313" key="1">
    <source>
        <dbReference type="EMBL" id="MEQ2280428.1"/>
    </source>
</evidence>
<protein>
    <submittedName>
        <fullName evidence="1">Uncharacterized protein</fullName>
    </submittedName>
</protein>
<keyword evidence="2" id="KW-1185">Reference proteome</keyword>
<reference evidence="1 2" key="1">
    <citation type="submission" date="2021-06" db="EMBL/GenBank/DDBJ databases">
        <authorList>
            <person name="Palmer J.M."/>
        </authorList>
    </citation>
    <scope>NUCLEOTIDE SEQUENCE [LARGE SCALE GENOMIC DNA]</scope>
    <source>
        <strain evidence="1 2">AS_MEX2019</strain>
        <tissue evidence="1">Muscle</tissue>
    </source>
</reference>
<accession>A0ABV0XG98</accession>
<evidence type="ECO:0000313" key="2">
    <source>
        <dbReference type="Proteomes" id="UP001469553"/>
    </source>
</evidence>
<gene>
    <name evidence="1" type="ORF">AMECASPLE_019723</name>
</gene>
<sequence length="109" mass="12254">MCHKMQDVKQSKQQELEGAFVLYPPSLLQHAHTNTHTQTSISLLTSFLLSCPPAAQVPVLVAVAGSQSGAVWSSHVPLHPCYLWKRQKVFFYIYICHSFFLETVSHNVS</sequence>
<organism evidence="1 2">
    <name type="scientific">Ameca splendens</name>
    <dbReference type="NCBI Taxonomy" id="208324"/>
    <lineage>
        <taxon>Eukaryota</taxon>
        <taxon>Metazoa</taxon>
        <taxon>Chordata</taxon>
        <taxon>Craniata</taxon>
        <taxon>Vertebrata</taxon>
        <taxon>Euteleostomi</taxon>
        <taxon>Actinopterygii</taxon>
        <taxon>Neopterygii</taxon>
        <taxon>Teleostei</taxon>
        <taxon>Neoteleostei</taxon>
        <taxon>Acanthomorphata</taxon>
        <taxon>Ovalentaria</taxon>
        <taxon>Atherinomorphae</taxon>
        <taxon>Cyprinodontiformes</taxon>
        <taxon>Goodeidae</taxon>
        <taxon>Ameca</taxon>
    </lineage>
</organism>
<comment type="caution">
    <text evidence="1">The sequence shown here is derived from an EMBL/GenBank/DDBJ whole genome shotgun (WGS) entry which is preliminary data.</text>
</comment>